<sequence length="64" mass="6828">MTRILLLDGYAGVRAGLSGWHALVVPAELARPAGALVTQAEFARRAPGVAWPPHDRPIDVCLAR</sequence>
<dbReference type="EMBL" id="JAMXMC010000001">
    <property type="protein sequence ID" value="MCO5975147.1"/>
    <property type="molecule type" value="Genomic_DNA"/>
</dbReference>
<gene>
    <name evidence="1" type="ORF">M0L44_00225</name>
</gene>
<proteinExistence type="predicted"/>
<dbReference type="Proteomes" id="UP001204851">
    <property type="component" value="Unassembled WGS sequence"/>
</dbReference>
<reference evidence="1 2" key="1">
    <citation type="submission" date="2022-06" db="EMBL/GenBank/DDBJ databases">
        <title>Ideonella sp. NS12-5 Genome sequencing and assembly.</title>
        <authorList>
            <person name="Jung Y."/>
        </authorList>
    </citation>
    <scope>NUCLEOTIDE SEQUENCE [LARGE SCALE GENOMIC DNA]</scope>
    <source>
        <strain evidence="1 2">NS12-5</strain>
    </source>
</reference>
<organism evidence="1 2">
    <name type="scientific">Ideonella oryzae</name>
    <dbReference type="NCBI Taxonomy" id="2937441"/>
    <lineage>
        <taxon>Bacteria</taxon>
        <taxon>Pseudomonadati</taxon>
        <taxon>Pseudomonadota</taxon>
        <taxon>Betaproteobacteria</taxon>
        <taxon>Burkholderiales</taxon>
        <taxon>Sphaerotilaceae</taxon>
        <taxon>Ideonella</taxon>
    </lineage>
</organism>
<dbReference type="RefSeq" id="WP_252767600.1">
    <property type="nucleotide sequence ID" value="NZ_JAMXMC010000001.1"/>
</dbReference>
<evidence type="ECO:0000313" key="2">
    <source>
        <dbReference type="Proteomes" id="UP001204851"/>
    </source>
</evidence>
<name>A0ABT1BI98_9BURK</name>
<accession>A0ABT1BI98</accession>
<keyword evidence="2" id="KW-1185">Reference proteome</keyword>
<protein>
    <submittedName>
        <fullName evidence="1">Uncharacterized protein</fullName>
    </submittedName>
</protein>
<comment type="caution">
    <text evidence="1">The sequence shown here is derived from an EMBL/GenBank/DDBJ whole genome shotgun (WGS) entry which is preliminary data.</text>
</comment>
<evidence type="ECO:0000313" key="1">
    <source>
        <dbReference type="EMBL" id="MCO5975147.1"/>
    </source>
</evidence>